<dbReference type="PROSITE" id="PS01047">
    <property type="entry name" value="HMA_1"/>
    <property type="match status" value="1"/>
</dbReference>
<accession>A0AB39BN56</accession>
<dbReference type="InterPro" id="IPR017969">
    <property type="entry name" value="Heavy-metal-associated_CS"/>
</dbReference>
<proteinExistence type="predicted"/>
<dbReference type="AlphaFoldDB" id="A0AB39BN56"/>
<dbReference type="InterPro" id="IPR006121">
    <property type="entry name" value="HMA_dom"/>
</dbReference>
<dbReference type="PROSITE" id="PS50846">
    <property type="entry name" value="HMA_2"/>
    <property type="match status" value="1"/>
</dbReference>
<dbReference type="Gene3D" id="3.30.70.100">
    <property type="match status" value="1"/>
</dbReference>
<name>A0AB39BN56_9MICO</name>
<dbReference type="Pfam" id="PF00403">
    <property type="entry name" value="HMA"/>
    <property type="match status" value="1"/>
</dbReference>
<dbReference type="InterPro" id="IPR036163">
    <property type="entry name" value="HMA_dom_sf"/>
</dbReference>
<reference evidence="3" key="1">
    <citation type="submission" date="2024-05" db="EMBL/GenBank/DDBJ databases">
        <title>Herbiconiux sp. A18JL235.</title>
        <authorList>
            <person name="Zhang G."/>
        </authorList>
    </citation>
    <scope>NUCLEOTIDE SEQUENCE</scope>
    <source>
        <strain evidence="3">A18JL235</strain>
        <plasmid evidence="3">unnamed1</plasmid>
    </source>
</reference>
<feature type="domain" description="HMA" evidence="2">
    <location>
        <begin position="34"/>
        <end position="102"/>
    </location>
</feature>
<evidence type="ECO:0000256" key="1">
    <source>
        <dbReference type="ARBA" id="ARBA00022723"/>
    </source>
</evidence>
<organism evidence="3">
    <name type="scientific">Herbiconiux sp. A18JL235</name>
    <dbReference type="NCBI Taxonomy" id="3152363"/>
    <lineage>
        <taxon>Bacteria</taxon>
        <taxon>Bacillati</taxon>
        <taxon>Actinomycetota</taxon>
        <taxon>Actinomycetes</taxon>
        <taxon>Micrococcales</taxon>
        <taxon>Microbacteriaceae</taxon>
        <taxon>Herbiconiux</taxon>
    </lineage>
</organism>
<gene>
    <name evidence="3" type="ORF">ABFY20_19830</name>
</gene>
<dbReference type="EMBL" id="CP162512">
    <property type="protein sequence ID" value="XDI07566.1"/>
    <property type="molecule type" value="Genomic_DNA"/>
</dbReference>
<dbReference type="GO" id="GO:0046872">
    <property type="term" value="F:metal ion binding"/>
    <property type="evidence" value="ECO:0007669"/>
    <property type="project" value="UniProtKB-KW"/>
</dbReference>
<dbReference type="CDD" id="cd00371">
    <property type="entry name" value="HMA"/>
    <property type="match status" value="1"/>
</dbReference>
<protein>
    <submittedName>
        <fullName evidence="3">Heavy-metal-associated domain-containing protein</fullName>
    </submittedName>
</protein>
<evidence type="ECO:0000259" key="2">
    <source>
        <dbReference type="PROSITE" id="PS50846"/>
    </source>
</evidence>
<keyword evidence="3" id="KW-0614">Plasmid</keyword>
<sequence length="105" mass="10350">MHSTINDLGLTDANGGCSCGAGSHAEPVAVQGEVATEFLVAGMTCSHCVASVTEEVSAVEGVAAVAVDLNVGGESRVTVSSDSPLDVVAVRAAIEEAGYSVVTAD</sequence>
<evidence type="ECO:0000313" key="3">
    <source>
        <dbReference type="EMBL" id="XDI07566.1"/>
    </source>
</evidence>
<dbReference type="SUPFAM" id="SSF55008">
    <property type="entry name" value="HMA, heavy metal-associated domain"/>
    <property type="match status" value="1"/>
</dbReference>
<geneLocation type="plasmid" evidence="3">
    <name>unnamed1</name>
</geneLocation>
<dbReference type="RefSeq" id="WP_368499929.1">
    <property type="nucleotide sequence ID" value="NZ_CP162512.1"/>
</dbReference>
<keyword evidence="1" id="KW-0479">Metal-binding</keyword>